<dbReference type="EMBL" id="AQHV01000014">
    <property type="protein sequence ID" value="KKB53612.1"/>
    <property type="molecule type" value="Genomic_DNA"/>
</dbReference>
<dbReference type="PATRIC" id="fig|927665.4.peg.3243"/>
<dbReference type="PANTHER" id="PTHR34822">
    <property type="entry name" value="GRPB DOMAIN PROTEIN (AFU_ORTHOLOGUE AFUA_1G01530)"/>
    <property type="match status" value="1"/>
</dbReference>
<proteinExistence type="predicted"/>
<dbReference type="InterPro" id="IPR043519">
    <property type="entry name" value="NT_sf"/>
</dbReference>
<comment type="caution">
    <text evidence="1">The sequence shown here is derived from an EMBL/GenBank/DDBJ whole genome shotgun (WGS) entry which is preliminary data.</text>
</comment>
<dbReference type="PANTHER" id="PTHR34822:SF1">
    <property type="entry name" value="GRPB FAMILY PROTEIN"/>
    <property type="match status" value="1"/>
</dbReference>
<dbReference type="Pfam" id="PF04229">
    <property type="entry name" value="GrpB"/>
    <property type="match status" value="1"/>
</dbReference>
<dbReference type="HOGENOM" id="CLU_086407_0_0_10"/>
<dbReference type="STRING" id="927665.HMPREF1535_03157"/>
<dbReference type="AlphaFoldDB" id="A0A0F5J883"/>
<dbReference type="RefSeq" id="WP_007653087.1">
    <property type="nucleotide sequence ID" value="NZ_KQ033913.1"/>
</dbReference>
<dbReference type="SUPFAM" id="SSF81301">
    <property type="entry name" value="Nucleotidyltransferase"/>
    <property type="match status" value="1"/>
</dbReference>
<gene>
    <name evidence="1" type="ORF">HMPREF1535_03157</name>
</gene>
<dbReference type="Gene3D" id="3.30.460.10">
    <property type="entry name" value="Beta Polymerase, domain 2"/>
    <property type="match status" value="1"/>
</dbReference>
<dbReference type="Proteomes" id="UP000033047">
    <property type="component" value="Unassembled WGS sequence"/>
</dbReference>
<protein>
    <recommendedName>
        <fullName evidence="3">GrpB family protein</fullName>
    </recommendedName>
</protein>
<reference evidence="1 2" key="1">
    <citation type="submission" date="2013-04" db="EMBL/GenBank/DDBJ databases">
        <title>The Genome Sequence of Parabacteroides goldsteinii DSM 19448.</title>
        <authorList>
            <consortium name="The Broad Institute Genomics Platform"/>
            <person name="Earl A."/>
            <person name="Ward D."/>
            <person name="Feldgarden M."/>
            <person name="Gevers D."/>
            <person name="Martens E."/>
            <person name="Sakamoto M."/>
            <person name="Benno Y."/>
            <person name="Song Y."/>
            <person name="Liu C."/>
            <person name="Lee J."/>
            <person name="Bolanos M."/>
            <person name="Vaisanen M.L."/>
            <person name="Finegold S.M."/>
            <person name="Walker B."/>
            <person name="Young S."/>
            <person name="Zeng Q."/>
            <person name="Gargeya S."/>
            <person name="Fitzgerald M."/>
            <person name="Haas B."/>
            <person name="Abouelleil A."/>
            <person name="Allen A.W."/>
            <person name="Alvarado L."/>
            <person name="Arachchi H.M."/>
            <person name="Berlin A.M."/>
            <person name="Chapman S.B."/>
            <person name="Gainer-Dewar J."/>
            <person name="Goldberg J."/>
            <person name="Griggs A."/>
            <person name="Gujja S."/>
            <person name="Hansen M."/>
            <person name="Howarth C."/>
            <person name="Imamovic A."/>
            <person name="Ireland A."/>
            <person name="Larimer J."/>
            <person name="McCowan C."/>
            <person name="Murphy C."/>
            <person name="Pearson M."/>
            <person name="Poon T.W."/>
            <person name="Priest M."/>
            <person name="Roberts A."/>
            <person name="Saif S."/>
            <person name="Shea T."/>
            <person name="Sisk P."/>
            <person name="Sykes S."/>
            <person name="Wortman J."/>
            <person name="Nusbaum C."/>
            <person name="Birren B."/>
        </authorList>
    </citation>
    <scope>NUCLEOTIDE SEQUENCE [LARGE SCALE GENOMIC DNA]</scope>
    <source>
        <strain evidence="1 2">DSM 19448</strain>
    </source>
</reference>
<accession>A0A0F5J883</accession>
<evidence type="ECO:0000313" key="2">
    <source>
        <dbReference type="Proteomes" id="UP000033047"/>
    </source>
</evidence>
<name>A0A0F5J883_9BACT</name>
<sequence length="195" mass="22745">MKKKDLNEMSNEELWQLFPIILSPHNPEWPGRYKTEKELLIKTIGAENIVRINHIGSTAVPGLTAKPTIDILLEIQQKTDPVRLIPTIESAGYIYCHKPDNPPPHMMFMKGYTPEGFKTQAFHLHIRYSGDWDEPYFRDYLLAHPDTAKVYGELKVKLQKLYEHDRDGYTDAKTDFIREITNRAKEQITYPTNME</sequence>
<evidence type="ECO:0000313" key="1">
    <source>
        <dbReference type="EMBL" id="KKB53612.1"/>
    </source>
</evidence>
<organism evidence="1 2">
    <name type="scientific">Parabacteroides goldsteinii DSM 19448 = WAL 12034</name>
    <dbReference type="NCBI Taxonomy" id="927665"/>
    <lineage>
        <taxon>Bacteria</taxon>
        <taxon>Pseudomonadati</taxon>
        <taxon>Bacteroidota</taxon>
        <taxon>Bacteroidia</taxon>
        <taxon>Bacteroidales</taxon>
        <taxon>Tannerellaceae</taxon>
        <taxon>Parabacteroides</taxon>
    </lineage>
</organism>
<dbReference type="InterPro" id="IPR007344">
    <property type="entry name" value="GrpB/CoaE"/>
</dbReference>
<evidence type="ECO:0008006" key="3">
    <source>
        <dbReference type="Google" id="ProtNLM"/>
    </source>
</evidence>